<feature type="domain" description="Ubiquitin-like protease family profile" evidence="6">
    <location>
        <begin position="135"/>
        <end position="306"/>
    </location>
</feature>
<evidence type="ECO:0000256" key="5">
    <source>
        <dbReference type="ARBA" id="ARBA00022807"/>
    </source>
</evidence>
<dbReference type="GO" id="GO:0016926">
    <property type="term" value="P:protein desumoylation"/>
    <property type="evidence" value="ECO:0007669"/>
    <property type="project" value="TreeGrafter"/>
</dbReference>
<dbReference type="InterPro" id="IPR003653">
    <property type="entry name" value="Peptidase_C48_C"/>
</dbReference>
<name>A0A1J3ILX0_NOCCA</name>
<evidence type="ECO:0000313" key="7">
    <source>
        <dbReference type="EMBL" id="JAU81363.1"/>
    </source>
</evidence>
<dbReference type="GO" id="GO:0016929">
    <property type="term" value="F:deSUMOylase activity"/>
    <property type="evidence" value="ECO:0007669"/>
    <property type="project" value="TreeGrafter"/>
</dbReference>
<keyword evidence="3" id="KW-0833">Ubl conjugation pathway</keyword>
<evidence type="ECO:0000256" key="2">
    <source>
        <dbReference type="ARBA" id="ARBA00022670"/>
    </source>
</evidence>
<evidence type="ECO:0000256" key="4">
    <source>
        <dbReference type="ARBA" id="ARBA00022801"/>
    </source>
</evidence>
<dbReference type="EMBL" id="GEVM01024575">
    <property type="protein sequence ID" value="JAU81363.1"/>
    <property type="molecule type" value="Transcribed_RNA"/>
</dbReference>
<evidence type="ECO:0000256" key="3">
    <source>
        <dbReference type="ARBA" id="ARBA00022786"/>
    </source>
</evidence>
<organism evidence="7">
    <name type="scientific">Noccaea caerulescens</name>
    <name type="common">Alpine penny-cress</name>
    <name type="synonym">Thlaspi caerulescens</name>
    <dbReference type="NCBI Taxonomy" id="107243"/>
    <lineage>
        <taxon>Eukaryota</taxon>
        <taxon>Viridiplantae</taxon>
        <taxon>Streptophyta</taxon>
        <taxon>Embryophyta</taxon>
        <taxon>Tracheophyta</taxon>
        <taxon>Spermatophyta</taxon>
        <taxon>Magnoliopsida</taxon>
        <taxon>eudicotyledons</taxon>
        <taxon>Gunneridae</taxon>
        <taxon>Pentapetalae</taxon>
        <taxon>rosids</taxon>
        <taxon>malvids</taxon>
        <taxon>Brassicales</taxon>
        <taxon>Brassicaceae</taxon>
        <taxon>Coluteocarpeae</taxon>
        <taxon>Noccaea</taxon>
    </lineage>
</organism>
<dbReference type="InterPro" id="IPR038765">
    <property type="entry name" value="Papain-like_cys_pep_sf"/>
</dbReference>
<reference evidence="7" key="1">
    <citation type="submission" date="2016-07" db="EMBL/GenBank/DDBJ databases">
        <title>De novo transcriptome assembly of four accessions of the metal hyperaccumulator plant Noccaea caerulescens.</title>
        <authorList>
            <person name="Blande D."/>
            <person name="Halimaa P."/>
            <person name="Tervahauta A.I."/>
            <person name="Aarts M.G."/>
            <person name="Karenlampi S.O."/>
        </authorList>
    </citation>
    <scope>NUCLEOTIDE SEQUENCE</scope>
</reference>
<keyword evidence="4" id="KW-0378">Hydrolase</keyword>
<keyword evidence="2 7" id="KW-0645">Protease</keyword>
<comment type="similarity">
    <text evidence="1">Belongs to the peptidase C48 family.</text>
</comment>
<evidence type="ECO:0000259" key="6">
    <source>
        <dbReference type="PROSITE" id="PS50600"/>
    </source>
</evidence>
<dbReference type="AlphaFoldDB" id="A0A1J3ILX0"/>
<proteinExistence type="inferred from homology"/>
<dbReference type="PROSITE" id="PS50600">
    <property type="entry name" value="ULP_PROTEASE"/>
    <property type="match status" value="1"/>
</dbReference>
<dbReference type="GO" id="GO:0005634">
    <property type="term" value="C:nucleus"/>
    <property type="evidence" value="ECO:0007669"/>
    <property type="project" value="TreeGrafter"/>
</dbReference>
<sequence length="336" mass="39307">MKKVLWEIRFPKIQTLKKFKWMKLWLSLVKKHVLAKKPRFIQGDSISKGSSFKEVQVGTDSVKEDSTTWGLRNDKNGNNSRLVLLPRSPRLVKKHVEVSHETFLPLTKEEEAEVRSAFSVRKRMKVLASHKNSNIVITGETLQCLKPCAWLNDEVINLYLDLLKERETREPHKYLKCHFCSTFFYTKLAGGSGYNHEAVRRWTTQSKLGYNLIDCDIIFVPIHGGLHWTLAVVNIRECKFQYLDSLEGFDPRILKSLAKYLVDEVKDKSGKNIDVSLWDMEHVKDLPRQQNGYDCGMFMLKYIDFYSRGLKLCFSQKDMPYFRLRTAKEILRLRAH</sequence>
<protein>
    <submittedName>
        <fullName evidence="7">Ubiquitin-like-specific protease ESD4</fullName>
    </submittedName>
</protein>
<dbReference type="Pfam" id="PF02902">
    <property type="entry name" value="Peptidase_C48"/>
    <property type="match status" value="1"/>
</dbReference>
<accession>A0A1J3ILX0</accession>
<dbReference type="Gene3D" id="3.40.395.10">
    <property type="entry name" value="Adenoviral Proteinase, Chain A"/>
    <property type="match status" value="1"/>
</dbReference>
<dbReference type="GO" id="GO:0006508">
    <property type="term" value="P:proteolysis"/>
    <property type="evidence" value="ECO:0007669"/>
    <property type="project" value="UniProtKB-KW"/>
</dbReference>
<dbReference type="PANTHER" id="PTHR12606:SF111">
    <property type="entry name" value="GENOME ASSEMBLY, CHROMOSOME: A04"/>
    <property type="match status" value="1"/>
</dbReference>
<evidence type="ECO:0000256" key="1">
    <source>
        <dbReference type="ARBA" id="ARBA00005234"/>
    </source>
</evidence>
<gene>
    <name evidence="7" type="ORF">MP_TR26637_c2_g1_i1_g.77942</name>
</gene>
<dbReference type="FunFam" id="3.40.395.10:FF:000005">
    <property type="entry name" value="Ubiquitin-like-specific protease ESD4"/>
    <property type="match status" value="1"/>
</dbReference>
<dbReference type="PANTHER" id="PTHR12606">
    <property type="entry name" value="SENTRIN/SUMO-SPECIFIC PROTEASE"/>
    <property type="match status" value="1"/>
</dbReference>
<dbReference type="SUPFAM" id="SSF54001">
    <property type="entry name" value="Cysteine proteinases"/>
    <property type="match status" value="1"/>
</dbReference>
<keyword evidence="5" id="KW-0788">Thiol protease</keyword>